<dbReference type="InterPro" id="IPR050638">
    <property type="entry name" value="AA-Vitamin_Transporters"/>
</dbReference>
<protein>
    <submittedName>
        <fullName evidence="9">EamA family transporter</fullName>
    </submittedName>
</protein>
<proteinExistence type="inferred from homology"/>
<feature type="transmembrane region" description="Helical" evidence="7">
    <location>
        <begin position="115"/>
        <end position="132"/>
    </location>
</feature>
<dbReference type="PANTHER" id="PTHR32322:SF9">
    <property type="entry name" value="AMINO-ACID METABOLITE EFFLUX PUMP-RELATED"/>
    <property type="match status" value="1"/>
</dbReference>
<dbReference type="Pfam" id="PF00892">
    <property type="entry name" value="EamA"/>
    <property type="match status" value="2"/>
</dbReference>
<evidence type="ECO:0000256" key="6">
    <source>
        <dbReference type="SAM" id="MobiDB-lite"/>
    </source>
</evidence>
<feature type="domain" description="EamA" evidence="8">
    <location>
        <begin position="141"/>
        <end position="280"/>
    </location>
</feature>
<evidence type="ECO:0000259" key="8">
    <source>
        <dbReference type="Pfam" id="PF00892"/>
    </source>
</evidence>
<feature type="region of interest" description="Disordered" evidence="6">
    <location>
        <begin position="284"/>
        <end position="306"/>
    </location>
</feature>
<accession>A0ABP7XDW2</accession>
<feature type="transmembrane region" description="Helical" evidence="7">
    <location>
        <begin position="88"/>
        <end position="108"/>
    </location>
</feature>
<dbReference type="InterPro" id="IPR037185">
    <property type="entry name" value="EmrE-like"/>
</dbReference>
<reference evidence="10" key="1">
    <citation type="journal article" date="2019" name="Int. J. Syst. Evol. Microbiol.">
        <title>The Global Catalogue of Microorganisms (GCM) 10K type strain sequencing project: providing services to taxonomists for standard genome sequencing and annotation.</title>
        <authorList>
            <consortium name="The Broad Institute Genomics Platform"/>
            <consortium name="The Broad Institute Genome Sequencing Center for Infectious Disease"/>
            <person name="Wu L."/>
            <person name="Ma J."/>
        </authorList>
    </citation>
    <scope>NUCLEOTIDE SEQUENCE [LARGE SCALE GENOMIC DNA]</scope>
    <source>
        <strain evidence="10">JCM 16703</strain>
    </source>
</reference>
<comment type="similarity">
    <text evidence="2">Belongs to the EamA transporter family.</text>
</comment>
<keyword evidence="10" id="KW-1185">Reference proteome</keyword>
<comment type="subcellular location">
    <subcellularLocation>
        <location evidence="1">Membrane</location>
        <topology evidence="1">Multi-pass membrane protein</topology>
    </subcellularLocation>
</comment>
<evidence type="ECO:0000313" key="10">
    <source>
        <dbReference type="Proteomes" id="UP001501495"/>
    </source>
</evidence>
<name>A0ABP7XDW2_9ACTN</name>
<dbReference type="InterPro" id="IPR000620">
    <property type="entry name" value="EamA_dom"/>
</dbReference>
<feature type="transmembrane region" description="Helical" evidence="7">
    <location>
        <begin position="202"/>
        <end position="226"/>
    </location>
</feature>
<evidence type="ECO:0000256" key="4">
    <source>
        <dbReference type="ARBA" id="ARBA00022989"/>
    </source>
</evidence>
<dbReference type="Proteomes" id="UP001501495">
    <property type="component" value="Unassembled WGS sequence"/>
</dbReference>
<dbReference type="PANTHER" id="PTHR32322">
    <property type="entry name" value="INNER MEMBRANE TRANSPORTER"/>
    <property type="match status" value="1"/>
</dbReference>
<feature type="transmembrane region" description="Helical" evidence="7">
    <location>
        <begin position="138"/>
        <end position="159"/>
    </location>
</feature>
<feature type="transmembrane region" description="Helical" evidence="7">
    <location>
        <begin position="7"/>
        <end position="26"/>
    </location>
</feature>
<feature type="transmembrane region" description="Helical" evidence="7">
    <location>
        <begin position="238"/>
        <end position="257"/>
    </location>
</feature>
<feature type="transmembrane region" description="Helical" evidence="7">
    <location>
        <begin position="32"/>
        <end position="49"/>
    </location>
</feature>
<feature type="transmembrane region" description="Helical" evidence="7">
    <location>
        <begin position="61"/>
        <end position="82"/>
    </location>
</feature>
<evidence type="ECO:0000256" key="2">
    <source>
        <dbReference type="ARBA" id="ARBA00007362"/>
    </source>
</evidence>
<evidence type="ECO:0000313" key="9">
    <source>
        <dbReference type="EMBL" id="GAA4113001.1"/>
    </source>
</evidence>
<dbReference type="RefSeq" id="WP_344732125.1">
    <property type="nucleotide sequence ID" value="NZ_BAAAZH010000008.1"/>
</dbReference>
<evidence type="ECO:0000256" key="7">
    <source>
        <dbReference type="SAM" id="Phobius"/>
    </source>
</evidence>
<comment type="caution">
    <text evidence="9">The sequence shown here is derived from an EMBL/GenBank/DDBJ whole genome shotgun (WGS) entry which is preliminary data.</text>
</comment>
<evidence type="ECO:0000256" key="5">
    <source>
        <dbReference type="ARBA" id="ARBA00023136"/>
    </source>
</evidence>
<keyword evidence="4 7" id="KW-1133">Transmembrane helix</keyword>
<evidence type="ECO:0000256" key="3">
    <source>
        <dbReference type="ARBA" id="ARBA00022692"/>
    </source>
</evidence>
<keyword evidence="3 7" id="KW-0812">Transmembrane</keyword>
<organism evidence="9 10">
    <name type="scientific">Nocardioides fonticola</name>
    <dbReference type="NCBI Taxonomy" id="450363"/>
    <lineage>
        <taxon>Bacteria</taxon>
        <taxon>Bacillati</taxon>
        <taxon>Actinomycetota</taxon>
        <taxon>Actinomycetes</taxon>
        <taxon>Propionibacteriales</taxon>
        <taxon>Nocardioidaceae</taxon>
        <taxon>Nocardioides</taxon>
    </lineage>
</organism>
<feature type="transmembrane region" description="Helical" evidence="7">
    <location>
        <begin position="269"/>
        <end position="287"/>
    </location>
</feature>
<feature type="domain" description="EamA" evidence="8">
    <location>
        <begin position="7"/>
        <end position="130"/>
    </location>
</feature>
<dbReference type="EMBL" id="BAAAZH010000008">
    <property type="protein sequence ID" value="GAA4113001.1"/>
    <property type="molecule type" value="Genomic_DNA"/>
</dbReference>
<sequence length="306" mass="31100">MSLRDRLLASAVAVVWGVNFVVIEWGRGDVPPLLFLTLRFLVVLVPLVAILPRPDLPWRHLLGIGALLSLGQFGFLYLSMAVGLPPGLAALVLQAQVLVTVLGAGLVLRERPGGAQLVGVGLGLAGLVVVGVGRGGDVPLLGLALCLLGAVSWGCGNVLTRWSGAAGGLPLVVWSSLAVPGPLLVLSLLLDGPQGVADGLAAIGWKAIVSTLYTAVLASLVGYGVFSRLLARNPAGRVAPFILLAPPVAMLAAWLSFGDVPTHGEVAGAVLVVAGVFVASTAGAAPAPPVRSPEVRGAPEPSLETR</sequence>
<dbReference type="SUPFAM" id="SSF103481">
    <property type="entry name" value="Multidrug resistance efflux transporter EmrE"/>
    <property type="match status" value="2"/>
</dbReference>
<feature type="transmembrane region" description="Helical" evidence="7">
    <location>
        <begin position="171"/>
        <end position="190"/>
    </location>
</feature>
<evidence type="ECO:0000256" key="1">
    <source>
        <dbReference type="ARBA" id="ARBA00004141"/>
    </source>
</evidence>
<gene>
    <name evidence="9" type="ORF">GCM10022215_09800</name>
</gene>
<keyword evidence="5 7" id="KW-0472">Membrane</keyword>